<protein>
    <recommendedName>
        <fullName evidence="3">type I site-specific deoxyribonuclease</fullName>
        <ecNumber evidence="3">3.1.21.3</ecNumber>
    </recommendedName>
</protein>
<keyword evidence="10" id="KW-0238">DNA-binding</keyword>
<dbReference type="OrthoDB" id="11429at2157"/>
<evidence type="ECO:0000313" key="13">
    <source>
        <dbReference type="EMBL" id="KZX13054.1"/>
    </source>
</evidence>
<dbReference type="GO" id="GO:0009307">
    <property type="term" value="P:DNA restriction-modification system"/>
    <property type="evidence" value="ECO:0007669"/>
    <property type="project" value="UniProtKB-KW"/>
</dbReference>
<comment type="caution">
    <text evidence="13">The sequence shown here is derived from an EMBL/GenBank/DDBJ whole genome shotgun (WGS) entry which is preliminary data.</text>
</comment>
<keyword evidence="14" id="KW-1185">Reference proteome</keyword>
<keyword evidence="4" id="KW-0540">Nuclease</keyword>
<evidence type="ECO:0000256" key="10">
    <source>
        <dbReference type="ARBA" id="ARBA00023125"/>
    </source>
</evidence>
<evidence type="ECO:0000256" key="11">
    <source>
        <dbReference type="SAM" id="Coils"/>
    </source>
</evidence>
<evidence type="ECO:0000256" key="3">
    <source>
        <dbReference type="ARBA" id="ARBA00012654"/>
    </source>
</evidence>
<proteinExistence type="inferred from homology"/>
<dbReference type="SMART" id="SM00487">
    <property type="entry name" value="DEXDc"/>
    <property type="match status" value="1"/>
</dbReference>
<dbReference type="CDD" id="cd22332">
    <property type="entry name" value="HsdR_N"/>
    <property type="match status" value="1"/>
</dbReference>
<dbReference type="AlphaFoldDB" id="A0A166B9R9"/>
<dbReference type="PANTHER" id="PTHR30195">
    <property type="entry name" value="TYPE I SITE-SPECIFIC DEOXYRIBONUCLEASE PROTEIN SUBUNIT M AND R"/>
    <property type="match status" value="1"/>
</dbReference>
<evidence type="ECO:0000313" key="14">
    <source>
        <dbReference type="Proteomes" id="UP000077428"/>
    </source>
</evidence>
<evidence type="ECO:0000259" key="12">
    <source>
        <dbReference type="PROSITE" id="PS51192"/>
    </source>
</evidence>
<evidence type="ECO:0000256" key="6">
    <source>
        <dbReference type="ARBA" id="ARBA00022747"/>
    </source>
</evidence>
<accession>A0A166B9R9</accession>
<evidence type="ECO:0000256" key="8">
    <source>
        <dbReference type="ARBA" id="ARBA00022801"/>
    </source>
</evidence>
<dbReference type="InterPro" id="IPR051268">
    <property type="entry name" value="Type-I_R_enzyme_R_subunit"/>
</dbReference>
<dbReference type="GO" id="GO:0009035">
    <property type="term" value="F:type I site-specific deoxyribonuclease activity"/>
    <property type="evidence" value="ECO:0007669"/>
    <property type="project" value="UniProtKB-EC"/>
</dbReference>
<dbReference type="PANTHER" id="PTHR30195:SF15">
    <property type="entry name" value="TYPE I RESTRICTION ENZYME HINDI ENDONUCLEASE SUBUNIT"/>
    <property type="match status" value="1"/>
</dbReference>
<comment type="catalytic activity">
    <reaction evidence="1">
        <text>Endonucleolytic cleavage of DNA to give random double-stranded fragments with terminal 5'-phosphates, ATP is simultaneously hydrolyzed.</text>
        <dbReference type="EC" id="3.1.21.3"/>
    </reaction>
</comment>
<dbReference type="EMBL" id="LWMU01000059">
    <property type="protein sequence ID" value="KZX13054.1"/>
    <property type="molecule type" value="Genomic_DNA"/>
</dbReference>
<dbReference type="InterPro" id="IPR055180">
    <property type="entry name" value="HsdR_RecA-like_helicase_dom_2"/>
</dbReference>
<dbReference type="InterPro" id="IPR007409">
    <property type="entry name" value="Restrct_endonuc_type1_HsdR_N"/>
</dbReference>
<dbReference type="Pfam" id="PF04313">
    <property type="entry name" value="HSDR_N"/>
    <property type="match status" value="1"/>
</dbReference>
<keyword evidence="8 13" id="KW-0378">Hydrolase</keyword>
<dbReference type="PROSITE" id="PS51192">
    <property type="entry name" value="HELICASE_ATP_BIND_1"/>
    <property type="match status" value="1"/>
</dbReference>
<dbReference type="Pfam" id="PF22679">
    <property type="entry name" value="T1R_D3-like"/>
    <property type="match status" value="1"/>
</dbReference>
<comment type="similarity">
    <text evidence="2">Belongs to the HsdR family.</text>
</comment>
<dbReference type="CDD" id="cd18800">
    <property type="entry name" value="SF2_C_EcoR124I-like"/>
    <property type="match status" value="1"/>
</dbReference>
<evidence type="ECO:0000256" key="9">
    <source>
        <dbReference type="ARBA" id="ARBA00022840"/>
    </source>
</evidence>
<evidence type="ECO:0000256" key="2">
    <source>
        <dbReference type="ARBA" id="ARBA00008598"/>
    </source>
</evidence>
<dbReference type="GO" id="GO:0120545">
    <property type="term" value="F:nucleic acid conformation isomerase activity"/>
    <property type="evidence" value="ECO:0007669"/>
    <property type="project" value="UniProtKB-ARBA"/>
</dbReference>
<dbReference type="InterPro" id="IPR040980">
    <property type="entry name" value="SWI2_SNF2"/>
</dbReference>
<feature type="domain" description="Helicase ATP-binding" evidence="12">
    <location>
        <begin position="276"/>
        <end position="457"/>
    </location>
</feature>
<reference evidence="14" key="1">
    <citation type="journal article" date="2016" name="Genome Announc.">
        <title>Draft Genome Sequences of Methanobrevibacter curvatus DSM11111, Methanobrevibacter cuticularis DSM11139, Methanobrevibacter filiformis DSM11501, and Methanobrevibacter oralis DSM7256.</title>
        <authorList>
            <person name="Poehlein A."/>
            <person name="Seedorf H."/>
        </authorList>
    </citation>
    <scope>NUCLEOTIDE SEQUENCE [LARGE SCALE GENOMIC DNA]</scope>
    <source>
        <strain evidence="14">DSM 7256 / JCM 30027 / ZR</strain>
    </source>
</reference>
<keyword evidence="11" id="KW-0175">Coiled coil</keyword>
<organism evidence="13 14">
    <name type="scientific">Methanobrevibacter oralis</name>
    <dbReference type="NCBI Taxonomy" id="66851"/>
    <lineage>
        <taxon>Archaea</taxon>
        <taxon>Methanobacteriati</taxon>
        <taxon>Methanobacteriota</taxon>
        <taxon>Methanomada group</taxon>
        <taxon>Methanobacteria</taxon>
        <taxon>Methanobacteriales</taxon>
        <taxon>Methanobacteriaceae</taxon>
        <taxon>Methanobrevibacter</taxon>
    </lineage>
</organism>
<dbReference type="GO" id="GO:0005524">
    <property type="term" value="F:ATP binding"/>
    <property type="evidence" value="ECO:0007669"/>
    <property type="project" value="UniProtKB-KW"/>
</dbReference>
<dbReference type="SUPFAM" id="SSF52540">
    <property type="entry name" value="P-loop containing nucleoside triphosphate hydrolases"/>
    <property type="match status" value="2"/>
</dbReference>
<gene>
    <name evidence="13" type="primary">hsdR</name>
    <name evidence="13" type="ORF">MBORA_09570</name>
</gene>
<dbReference type="InterPro" id="IPR014001">
    <property type="entry name" value="Helicase_ATP-bd"/>
</dbReference>
<keyword evidence="5" id="KW-0547">Nucleotide-binding</keyword>
<dbReference type="REBASE" id="159260">
    <property type="entry name" value="Mor7256ORF9560P"/>
</dbReference>
<dbReference type="InterPro" id="IPR027417">
    <property type="entry name" value="P-loop_NTPase"/>
</dbReference>
<dbReference type="Proteomes" id="UP000077428">
    <property type="component" value="Unassembled WGS sequence"/>
</dbReference>
<dbReference type="Gene3D" id="3.40.50.300">
    <property type="entry name" value="P-loop containing nucleotide triphosphate hydrolases"/>
    <property type="match status" value="2"/>
</dbReference>
<dbReference type="Pfam" id="PF18766">
    <property type="entry name" value="SWI2_SNF2"/>
    <property type="match status" value="1"/>
</dbReference>
<evidence type="ECO:0000256" key="4">
    <source>
        <dbReference type="ARBA" id="ARBA00022722"/>
    </source>
</evidence>
<dbReference type="InterPro" id="IPR004473">
    <property type="entry name" value="Restrct_endonuc_typeI_HsdR"/>
</dbReference>
<dbReference type="GO" id="GO:0003677">
    <property type="term" value="F:DNA binding"/>
    <property type="evidence" value="ECO:0007669"/>
    <property type="project" value="UniProtKB-KW"/>
</dbReference>
<evidence type="ECO:0000256" key="5">
    <source>
        <dbReference type="ARBA" id="ARBA00022741"/>
    </source>
</evidence>
<keyword evidence="7" id="KW-0255">Endonuclease</keyword>
<name>A0A166B9R9_METOA</name>
<evidence type="ECO:0000256" key="7">
    <source>
        <dbReference type="ARBA" id="ARBA00022759"/>
    </source>
</evidence>
<evidence type="ECO:0000256" key="1">
    <source>
        <dbReference type="ARBA" id="ARBA00000851"/>
    </source>
</evidence>
<dbReference type="PATRIC" id="fig|66851.6.peg.1048"/>
<dbReference type="NCBIfam" id="TIGR00348">
    <property type="entry name" value="hsdR"/>
    <property type="match status" value="1"/>
</dbReference>
<dbReference type="STRING" id="66851.MBORA_09570"/>
<sequence length="1041" mass="121643">MYFNESLLEESFKTLFENEGYICNLGEEIESRSIKEVIIKEDLIKFIKSKYTELSDEEINLIANTIENISDDTLYDLNKKFNKYLTEGMLFKRMNADDKDLMIDLVDINDINSNIFRFVNQVEIKGYEFRIPDGIIFVNGLPLVVLEFKSAIREEATIYNAYEQITIRYMRDIPDLFKYNSFVVISDGVNNKYGSVFADYDYYYSWRRQDDNFEEVDGIDSAFSMVMGLFKKERFIDIVKNFVYFPDKANIETKMISRYSQYFAATKLHDSIKRNMKPHGNGKGGTYFGATGCGKSLTMLFLTRLLMRDIDLKNPTILLITDRTDLDKQLSELFINSKKFIGDDNVVKIKSREDLKEKLYKNESGSVYLTTIQKFTEDLDLLSDRSNIICISDEAHRTQINLESKQVITDKGVKKKYGFAKFLHDSLPNATYVGFTGTPVDKTLDVFGPVVDKYTMKESIEDGVTVNLIYNGRAADIILNQIKVNDIEEYYQKCEEEGANEYQIEASKKEVAKMNSLIGDEDRLRQIAKDFIKLYETRVEENATVKGKALFVCATRPIAYKFYKIILDLRPEWGELAYSDEEITDYEKRLLKKMPKVKMVMTRNQDDDKEMYELLGNDADRDEAARQFKNEKSNFKIAIVRDKWLTGFDAPCLDTIFIDKPIKEHNLIQTISRVNRTYEGKEKGLIVDYIGIKKYMNQALGKYTNFDSEEFEEVEEAVKIVKNELNILHNMFHNFNDKMFFTGTPLEKLECLNNAVEYIQATEELEKRFMKSVKRLKSSYNLCINHKDITNKEREYIHFYTGIKAVLFKLTKGEAPDIHQMNRAAMQLMEQAIESTGVEEVVNIEGNIQDIDILSDEYLDRIMKIKQPNTRIKILERLLKQTLNEYGKTNKIKALSFTERLNNLIDEYNNRIDDKKLVEEVIDDVMEGLIDLIKDIEKDKKSYKEKNIDFEEKAFYDILDLIAKKHDFEYPEEKLIKLAKEVKQLVSDVTKYVDWDIRKDINAQFKVDLIILLGKNKYPPQLNNEVFDEVFEQAKNFRRNI</sequence>
<dbReference type="Gene3D" id="3.90.1570.50">
    <property type="match status" value="1"/>
</dbReference>
<dbReference type="Pfam" id="PF11867">
    <property type="entry name" value="T1RH-like_C"/>
    <property type="match status" value="1"/>
</dbReference>
<keyword evidence="6" id="KW-0680">Restriction system</keyword>
<feature type="coiled-coil region" evidence="11">
    <location>
        <begin position="898"/>
        <end position="953"/>
    </location>
</feature>
<dbReference type="RefSeq" id="WP_042693964.1">
    <property type="nucleotide sequence ID" value="NZ_CABMAB010000031.1"/>
</dbReference>
<dbReference type="EC" id="3.1.21.3" evidence="3"/>
<dbReference type="InterPro" id="IPR021810">
    <property type="entry name" value="T1RH-like_C"/>
</dbReference>
<keyword evidence="9" id="KW-0067">ATP-binding</keyword>